<dbReference type="RefSeq" id="WP_357975914.1">
    <property type="nucleotide sequence ID" value="NZ_JBFAIH010000003.1"/>
</dbReference>
<proteinExistence type="inferred from homology"/>
<organism evidence="7 8">
    <name type="scientific">Nocardia fusca</name>
    <dbReference type="NCBI Taxonomy" id="941183"/>
    <lineage>
        <taxon>Bacteria</taxon>
        <taxon>Bacillati</taxon>
        <taxon>Actinomycetota</taxon>
        <taxon>Actinomycetes</taxon>
        <taxon>Mycobacteriales</taxon>
        <taxon>Nocardiaceae</taxon>
        <taxon>Nocardia</taxon>
    </lineage>
</organism>
<dbReference type="PRINTS" id="PR00081">
    <property type="entry name" value="GDHRDH"/>
</dbReference>
<keyword evidence="3" id="KW-0520">NAD</keyword>
<evidence type="ECO:0000313" key="8">
    <source>
        <dbReference type="Proteomes" id="UP001551658"/>
    </source>
</evidence>
<keyword evidence="5" id="KW-0753">Steroid metabolism</keyword>
<reference evidence="7 8" key="1">
    <citation type="submission" date="2024-06" db="EMBL/GenBank/DDBJ databases">
        <title>The Natural Products Discovery Center: Release of the First 8490 Sequenced Strains for Exploring Actinobacteria Biosynthetic Diversity.</title>
        <authorList>
            <person name="Kalkreuter E."/>
            <person name="Kautsar S.A."/>
            <person name="Yang D."/>
            <person name="Bader C.D."/>
            <person name="Teijaro C.N."/>
            <person name="Fluegel L."/>
            <person name="Davis C.M."/>
            <person name="Simpson J.R."/>
            <person name="Lauterbach L."/>
            <person name="Steele A.D."/>
            <person name="Gui C."/>
            <person name="Meng S."/>
            <person name="Li G."/>
            <person name="Viehrig K."/>
            <person name="Ye F."/>
            <person name="Su P."/>
            <person name="Kiefer A.F."/>
            <person name="Nichols A."/>
            <person name="Cepeda A.J."/>
            <person name="Yan W."/>
            <person name="Fan B."/>
            <person name="Jiang Y."/>
            <person name="Adhikari A."/>
            <person name="Zheng C.-J."/>
            <person name="Schuster L."/>
            <person name="Cowan T.M."/>
            <person name="Smanski M.J."/>
            <person name="Chevrette M.G."/>
            <person name="De Carvalho L.P.S."/>
            <person name="Shen B."/>
        </authorList>
    </citation>
    <scope>NUCLEOTIDE SEQUENCE [LARGE SCALE GENOMIC DNA]</scope>
    <source>
        <strain evidence="7 8">NPDC050671</strain>
    </source>
</reference>
<dbReference type="PANTHER" id="PTHR43180">
    <property type="entry name" value="3-OXOACYL-(ACYL-CARRIER-PROTEIN) REDUCTASE (AFU_ORTHOLOGUE AFUA_6G11210)"/>
    <property type="match status" value="1"/>
</dbReference>
<dbReference type="Gene3D" id="3.40.50.720">
    <property type="entry name" value="NAD(P)-binding Rossmann-like Domain"/>
    <property type="match status" value="1"/>
</dbReference>
<dbReference type="Pfam" id="PF13561">
    <property type="entry name" value="adh_short_C2"/>
    <property type="match status" value="1"/>
</dbReference>
<protein>
    <submittedName>
        <fullName evidence="7">SDR family oxidoreductase</fullName>
    </submittedName>
</protein>
<keyword evidence="8" id="KW-1185">Reference proteome</keyword>
<comment type="caution">
    <text evidence="7">The sequence shown here is derived from an EMBL/GenBank/DDBJ whole genome shotgun (WGS) entry which is preliminary data.</text>
</comment>
<keyword evidence="4" id="KW-0443">Lipid metabolism</keyword>
<name>A0ABV3F530_9NOCA</name>
<dbReference type="SUPFAM" id="SSF51735">
    <property type="entry name" value="NAD(P)-binding Rossmann-fold domains"/>
    <property type="match status" value="1"/>
</dbReference>
<dbReference type="Proteomes" id="UP001551658">
    <property type="component" value="Unassembled WGS sequence"/>
</dbReference>
<dbReference type="InterPro" id="IPR002347">
    <property type="entry name" value="SDR_fam"/>
</dbReference>
<dbReference type="InterPro" id="IPR036291">
    <property type="entry name" value="NAD(P)-bd_dom_sf"/>
</dbReference>
<feature type="region of interest" description="Disordered" evidence="6">
    <location>
        <begin position="253"/>
        <end position="283"/>
    </location>
</feature>
<comment type="similarity">
    <text evidence="1">Belongs to the short-chain dehydrogenases/reductases (SDR) family.</text>
</comment>
<accession>A0ABV3F530</accession>
<keyword evidence="2" id="KW-0560">Oxidoreductase</keyword>
<evidence type="ECO:0000313" key="7">
    <source>
        <dbReference type="EMBL" id="MEV0362802.1"/>
    </source>
</evidence>
<dbReference type="PRINTS" id="PR00080">
    <property type="entry name" value="SDRFAMILY"/>
</dbReference>
<dbReference type="PANTHER" id="PTHR43180:SF28">
    <property type="entry name" value="NAD(P)-BINDING ROSSMANN-FOLD SUPERFAMILY PROTEIN"/>
    <property type="match status" value="1"/>
</dbReference>
<evidence type="ECO:0000256" key="6">
    <source>
        <dbReference type="SAM" id="MobiDB-lite"/>
    </source>
</evidence>
<dbReference type="NCBIfam" id="NF005559">
    <property type="entry name" value="PRK07231.1"/>
    <property type="match status" value="1"/>
</dbReference>
<dbReference type="EMBL" id="JBFAIH010000003">
    <property type="protein sequence ID" value="MEV0362802.1"/>
    <property type="molecule type" value="Genomic_DNA"/>
</dbReference>
<feature type="compositionally biased region" description="Low complexity" evidence="6">
    <location>
        <begin position="270"/>
        <end position="283"/>
    </location>
</feature>
<evidence type="ECO:0000256" key="5">
    <source>
        <dbReference type="ARBA" id="ARBA00023221"/>
    </source>
</evidence>
<evidence type="ECO:0000256" key="2">
    <source>
        <dbReference type="ARBA" id="ARBA00023002"/>
    </source>
</evidence>
<evidence type="ECO:0000256" key="4">
    <source>
        <dbReference type="ARBA" id="ARBA00023098"/>
    </source>
</evidence>
<sequence>MGNELAGKVAVVTGGATGLGSAMVERFAAEGARVVVGDLDADRGAAVARRCGAVALFRTTDVADPDQIAALVESAVERFGGLDIMCNNAGISGTMHRSILHDDFADFHRVMSVNVLGVMAGTRLAARYMSEHGGGSIINLSSVGGVQAGGGVMTYRASKAAVIHFTKSAAIELAQYDIRVNCLAPGNIPTDLLAKASTTMSPEKAERMTRAMREMMNQDRPLPREGTPEDVAEAAVYFAGDRSRYLTGTVLTVDGGTTAGKPLRARRPDPAASGSTSAPAGSS</sequence>
<evidence type="ECO:0000256" key="1">
    <source>
        <dbReference type="ARBA" id="ARBA00006484"/>
    </source>
</evidence>
<gene>
    <name evidence="7" type="ORF">AB0H72_08870</name>
</gene>
<evidence type="ECO:0000256" key="3">
    <source>
        <dbReference type="ARBA" id="ARBA00023027"/>
    </source>
</evidence>